<dbReference type="EMBL" id="JAFMPT010000002">
    <property type="protein sequence ID" value="MCC1483507.1"/>
    <property type="molecule type" value="Genomic_DNA"/>
</dbReference>
<reference evidence="3" key="2">
    <citation type="submission" date="2023-07" db="EMBL/GenBank/DDBJ databases">
        <title>Genome of Winogradskyella sp. E313.</title>
        <authorList>
            <person name="Zhou Y."/>
        </authorList>
    </citation>
    <scope>NUCLEOTIDE SEQUENCE [LARGE SCALE GENOMIC DNA]</scope>
    <source>
        <strain evidence="3">E313</strain>
    </source>
</reference>
<reference evidence="3" key="1">
    <citation type="submission" date="2021-03" db="EMBL/GenBank/DDBJ databases">
        <title>Genome of Cognatishimia sp. F0-27.</title>
        <authorList>
            <person name="Ping X."/>
        </authorList>
    </citation>
    <scope>NUCLEOTIDE SEQUENCE [LARGE SCALE GENOMIC DNA]</scope>
    <source>
        <strain evidence="3">E313</strain>
    </source>
</reference>
<proteinExistence type="predicted"/>
<keyword evidence="3" id="KW-1185">Reference proteome</keyword>
<sequence>MKLTKEEIKFIDHFILDQNIKYLDIRSELIDHLATEFEENSNFDLIEDYLKTKVSFVKTFAKKQQKIIHWSYQKKLWFQFAEFFYKPKFIILLLGLIFSGNLLLRFFTIKQFSSIFFFTLIALILYPLFYQIKYSKAVKRVQSMQSLFTINSLPSVFLYSFSAFKDALYENYLLLALYALFSILLGLSAVIIVEKNRKTILGKYDQLVGEE</sequence>
<dbReference type="RefSeq" id="WP_227475954.1">
    <property type="nucleotide sequence ID" value="NZ_JAFMPT010000002.1"/>
</dbReference>
<name>A0ABS8EMH6_9FLAO</name>
<feature type="transmembrane region" description="Helical" evidence="1">
    <location>
        <begin position="144"/>
        <end position="161"/>
    </location>
</feature>
<keyword evidence="1" id="KW-1133">Transmembrane helix</keyword>
<evidence type="ECO:0000313" key="3">
    <source>
        <dbReference type="Proteomes" id="UP000778797"/>
    </source>
</evidence>
<accession>A0ABS8EMH6</accession>
<dbReference type="Proteomes" id="UP000778797">
    <property type="component" value="Unassembled WGS sequence"/>
</dbReference>
<evidence type="ECO:0008006" key="4">
    <source>
        <dbReference type="Google" id="ProtNLM"/>
    </source>
</evidence>
<protein>
    <recommendedName>
        <fullName evidence="4">DUF1700 domain-containing protein</fullName>
    </recommendedName>
</protein>
<feature type="transmembrane region" description="Helical" evidence="1">
    <location>
        <begin position="173"/>
        <end position="193"/>
    </location>
</feature>
<comment type="caution">
    <text evidence="2">The sequence shown here is derived from an EMBL/GenBank/DDBJ whole genome shotgun (WGS) entry which is preliminary data.</text>
</comment>
<organism evidence="2 3">
    <name type="scientific">Winogradskyella immobilis</name>
    <dbReference type="NCBI Taxonomy" id="2816852"/>
    <lineage>
        <taxon>Bacteria</taxon>
        <taxon>Pseudomonadati</taxon>
        <taxon>Bacteroidota</taxon>
        <taxon>Flavobacteriia</taxon>
        <taxon>Flavobacteriales</taxon>
        <taxon>Flavobacteriaceae</taxon>
        <taxon>Winogradskyella</taxon>
    </lineage>
</organism>
<evidence type="ECO:0000256" key="1">
    <source>
        <dbReference type="SAM" id="Phobius"/>
    </source>
</evidence>
<keyword evidence="1" id="KW-0472">Membrane</keyword>
<feature type="transmembrane region" description="Helical" evidence="1">
    <location>
        <begin position="89"/>
        <end position="108"/>
    </location>
</feature>
<evidence type="ECO:0000313" key="2">
    <source>
        <dbReference type="EMBL" id="MCC1483507.1"/>
    </source>
</evidence>
<feature type="transmembrane region" description="Helical" evidence="1">
    <location>
        <begin position="114"/>
        <end position="132"/>
    </location>
</feature>
<gene>
    <name evidence="2" type="ORF">J1C55_02795</name>
</gene>
<keyword evidence="1" id="KW-0812">Transmembrane</keyword>